<evidence type="ECO:0000256" key="1">
    <source>
        <dbReference type="SAM" id="MobiDB-lite"/>
    </source>
</evidence>
<feature type="transmembrane region" description="Helical" evidence="2">
    <location>
        <begin position="15"/>
        <end position="36"/>
    </location>
</feature>
<accession>A0A2K3QR81</accession>
<feature type="non-terminal residue" evidence="3">
    <location>
        <position position="1"/>
    </location>
</feature>
<feature type="compositionally biased region" description="Polar residues" evidence="1">
    <location>
        <begin position="355"/>
        <end position="370"/>
    </location>
</feature>
<feature type="region of interest" description="Disordered" evidence="1">
    <location>
        <begin position="809"/>
        <end position="849"/>
    </location>
</feature>
<dbReference type="EMBL" id="NRSZ01000004">
    <property type="protein sequence ID" value="PNY30063.1"/>
    <property type="molecule type" value="Genomic_DNA"/>
</dbReference>
<feature type="compositionally biased region" description="Basic and acidic residues" evidence="1">
    <location>
        <begin position="207"/>
        <end position="217"/>
    </location>
</feature>
<keyword evidence="2" id="KW-1133">Transmembrane helix</keyword>
<keyword evidence="2" id="KW-0812">Transmembrane</keyword>
<comment type="caution">
    <text evidence="3">The sequence shown here is derived from an EMBL/GenBank/DDBJ whole genome shotgun (WGS) entry which is preliminary data.</text>
</comment>
<feature type="compositionally biased region" description="Polar residues" evidence="1">
    <location>
        <begin position="890"/>
        <end position="904"/>
    </location>
</feature>
<reference evidence="3 4" key="1">
    <citation type="submission" date="2017-08" db="EMBL/GenBank/DDBJ databases">
        <title>Harnessing the power of phylogenomics to disentangle the directionality and signatures of interkingdom host jumping in the parasitic fungal genus Tolypocladium.</title>
        <authorList>
            <person name="Quandt C.A."/>
            <person name="Patterson W."/>
            <person name="Spatafora J.W."/>
        </authorList>
    </citation>
    <scope>NUCLEOTIDE SEQUENCE [LARGE SCALE GENOMIC DNA]</scope>
    <source>
        <strain evidence="3 4">CBS 113982</strain>
    </source>
</reference>
<feature type="region of interest" description="Disordered" evidence="1">
    <location>
        <begin position="646"/>
        <end position="665"/>
    </location>
</feature>
<dbReference type="OrthoDB" id="4924986at2759"/>
<feature type="region of interest" description="Disordered" evidence="1">
    <location>
        <begin position="184"/>
        <end position="219"/>
    </location>
</feature>
<feature type="compositionally biased region" description="Acidic residues" evidence="1">
    <location>
        <begin position="1117"/>
        <end position="1126"/>
    </location>
</feature>
<feature type="compositionally biased region" description="Polar residues" evidence="1">
    <location>
        <begin position="1258"/>
        <end position="1279"/>
    </location>
</feature>
<protein>
    <submittedName>
        <fullName evidence="3">Uncharacterized protein</fullName>
    </submittedName>
</protein>
<feature type="compositionally biased region" description="Basic and acidic residues" evidence="1">
    <location>
        <begin position="1087"/>
        <end position="1097"/>
    </location>
</feature>
<gene>
    <name evidence="3" type="ORF">TCAP_00020</name>
</gene>
<feature type="compositionally biased region" description="Polar residues" evidence="1">
    <location>
        <begin position="965"/>
        <end position="979"/>
    </location>
</feature>
<feature type="region of interest" description="Disordered" evidence="1">
    <location>
        <begin position="355"/>
        <end position="511"/>
    </location>
</feature>
<feature type="compositionally biased region" description="Low complexity" evidence="1">
    <location>
        <begin position="397"/>
        <end position="407"/>
    </location>
</feature>
<keyword evidence="2" id="KW-0472">Membrane</keyword>
<feature type="compositionally biased region" description="Low complexity" evidence="1">
    <location>
        <begin position="809"/>
        <end position="826"/>
    </location>
</feature>
<dbReference type="Proteomes" id="UP000236621">
    <property type="component" value="Unassembled WGS sequence"/>
</dbReference>
<name>A0A2K3QR81_9HYPO</name>
<sequence>WVDCKQTILLVRLQLSITIARALTTLALGFLSLAFARREKRARQHRVSGPQPLPCSVASCRCDTAMSATDARGWGFGLQPVHIQPLPASFAPFFPTANERATTTEMTTEKNSGTTRPQDVSWFDFLGAQGAFCRPPAWTRVATEVHASTRAVRTIMKKIGLPTRYVARTRSLERTAFQPAMRDRGQEMEMGQDDQCELPPSKHQRHASFEPSHEGHETVGQPQSEAEMASVFMRAKVDLANRVLAASTDALARELEQLRKGFKNQVTPAKRRIDREFRIEEDGVVGGFRLRSYDLIWPVLSRAAFLGVEQINVRTASIAEISANLQDMRRDPRCHVALQGLPELSDVVDVTEPESTLVLTRPTTSPTKRQAQPAGRVELQAIVKLLPASSPKPEPSPTKSASTPSTPFADTPAARRIITSSPCLRSTPSTGSIHLTPAQKTSPTGASNGPKAFRAPSYDDSSSSLQSMEESSPLQSPSKLNRPVAPTPSRWNRAKSSTPHSKTPCRHGSGMGLVDAIPPSTPQLPASTFKGIDVNDSALFNFGPISPSFNSPSWLGGSVDMRNSRRGGLKKSSRRNSEPLIRSCYRNQAAARQSLSPQKLSFSNALFLNNNAAAAAAAAAAVAATTPSPQPPHNPHNHLVSATMNADQCRGPDAPEMSQSPDVTMGGTVTPTISWAKMTGRAPPSVGVRSTPMTNAAAGPKNVFNVDMRQNLDIFGGSQAASPERRASAIDQLAQIAEGCCAGQANVVVTEEHGRLLVRFKLPVEYASKFPESQGFDESRFMITPSAISSSPRITFKGHYLSVDAAVASPSPSLAQPSSAAVAAAPEGTMDVPDLAPSPPAQSLSVDETAHPGVDNTFQISANSTDDFTMEEQSTTIPWLENSGRDSLDNESLPSQGTPPNANGQLDSWLTKPLRTPVINDLAITVFAGDKTAKSPAQQQMSTPTADAMDAIPTDASNLATSFTPVNQSTPQNGITQASGAGKHTQHVPDWGRWHVQQHDYDSPGRAYMREFIKRSKPKQLSATETGSPIAPPAKRQPLGAKSPNAESPQKGKRKAGSEKLDAQSPLKNRDDAPVPKRSRRHGKITPRAEADHDMDGPKMAQRPGMMEQGAARVAEDADDDQDNEEMGNVPATRRSSRLRRQGRAVAAPPKSSIPTPIKFGGRSAAGCGTALKSTSRADQQDLTYQTRMNTRKNKGNAEYPAQFLAKQPSDEMEVDGAAGEAVQAAESFNGRKRVGWKDPIESNQDEKPRRGRPPRSKATQGNANVAKTTKASATAQRQRTAKVAANLGMSANGTPAKAGRVTRSSARIQK</sequence>
<feature type="region of interest" description="Disordered" evidence="1">
    <location>
        <begin position="554"/>
        <end position="580"/>
    </location>
</feature>
<feature type="compositionally biased region" description="Basic and acidic residues" evidence="1">
    <location>
        <begin position="1236"/>
        <end position="1249"/>
    </location>
</feature>
<feature type="compositionally biased region" description="Polar residues" evidence="1">
    <location>
        <begin position="418"/>
        <end position="447"/>
    </location>
</feature>
<feature type="region of interest" description="Disordered" evidence="1">
    <location>
        <begin position="965"/>
        <end position="989"/>
    </location>
</feature>
<feature type="region of interest" description="Disordered" evidence="1">
    <location>
        <begin position="1208"/>
        <end position="1311"/>
    </location>
</feature>
<feature type="compositionally biased region" description="Basic residues" evidence="1">
    <location>
        <begin position="564"/>
        <end position="574"/>
    </location>
</feature>
<feature type="compositionally biased region" description="Basic and acidic residues" evidence="1">
    <location>
        <begin position="1056"/>
        <end position="1075"/>
    </location>
</feature>
<feature type="region of interest" description="Disordered" evidence="1">
    <location>
        <begin position="879"/>
        <end position="904"/>
    </location>
</feature>
<evidence type="ECO:0000313" key="4">
    <source>
        <dbReference type="Proteomes" id="UP000236621"/>
    </source>
</evidence>
<feature type="compositionally biased region" description="Low complexity" evidence="1">
    <location>
        <begin position="458"/>
        <end position="478"/>
    </location>
</feature>
<proteinExistence type="predicted"/>
<evidence type="ECO:0000256" key="2">
    <source>
        <dbReference type="SAM" id="Phobius"/>
    </source>
</evidence>
<feature type="region of interest" description="Disordered" evidence="1">
    <location>
        <begin position="1016"/>
        <end position="1165"/>
    </location>
</feature>
<keyword evidence="4" id="KW-1185">Reference proteome</keyword>
<feature type="non-terminal residue" evidence="3">
    <location>
        <position position="1311"/>
    </location>
</feature>
<evidence type="ECO:0000313" key="3">
    <source>
        <dbReference type="EMBL" id="PNY30063.1"/>
    </source>
</evidence>
<organism evidence="3 4">
    <name type="scientific">Tolypocladium capitatum</name>
    <dbReference type="NCBI Taxonomy" id="45235"/>
    <lineage>
        <taxon>Eukaryota</taxon>
        <taxon>Fungi</taxon>
        <taxon>Dikarya</taxon>
        <taxon>Ascomycota</taxon>
        <taxon>Pezizomycotina</taxon>
        <taxon>Sordariomycetes</taxon>
        <taxon>Hypocreomycetidae</taxon>
        <taxon>Hypocreales</taxon>
        <taxon>Ophiocordycipitaceae</taxon>
        <taxon>Tolypocladium</taxon>
    </lineage>
</organism>